<comment type="caution">
    <text evidence="2">The sequence shown here is derived from an EMBL/GenBank/DDBJ whole genome shotgun (WGS) entry which is preliminary data.</text>
</comment>
<sequence>MFESLKQRARSNQLTQCLPPKRTFAASRDATLLCEDDPDLRACFRRGEQVCAFEAEQRGLDLETGRHQTERAKAPDRAMLHTDSDSEPIQVKRKVRDRVRTR</sequence>
<proteinExistence type="predicted"/>
<reference evidence="2 3" key="1">
    <citation type="submission" date="2019-03" db="EMBL/GenBank/DDBJ databases">
        <title>Genomic Encyclopedia of Type Strains, Phase IV (KMG-IV): sequencing the most valuable type-strain genomes for metagenomic binning, comparative biology and taxonomic classification.</title>
        <authorList>
            <person name="Goeker M."/>
        </authorList>
    </citation>
    <scope>NUCLEOTIDE SEQUENCE [LARGE SCALE GENOMIC DNA]</scope>
    <source>
        <strain evidence="2 3">DSM 24766</strain>
    </source>
</reference>
<dbReference type="EMBL" id="SLXU01000009">
    <property type="protein sequence ID" value="TCP60497.1"/>
    <property type="molecule type" value="Genomic_DNA"/>
</dbReference>
<name>A0A4R2REN5_9RHOB</name>
<dbReference type="AlphaFoldDB" id="A0A4R2REN5"/>
<dbReference type="Proteomes" id="UP000295050">
    <property type="component" value="Unassembled WGS sequence"/>
</dbReference>
<evidence type="ECO:0000256" key="1">
    <source>
        <dbReference type="SAM" id="MobiDB-lite"/>
    </source>
</evidence>
<evidence type="ECO:0000313" key="2">
    <source>
        <dbReference type="EMBL" id="TCP60497.1"/>
    </source>
</evidence>
<organism evidence="2 3">
    <name type="scientific">Rhodovulum bhavnagarense</name>
    <dbReference type="NCBI Taxonomy" id="992286"/>
    <lineage>
        <taxon>Bacteria</taxon>
        <taxon>Pseudomonadati</taxon>
        <taxon>Pseudomonadota</taxon>
        <taxon>Alphaproteobacteria</taxon>
        <taxon>Rhodobacterales</taxon>
        <taxon>Paracoccaceae</taxon>
        <taxon>Rhodovulum</taxon>
    </lineage>
</organism>
<accession>A0A4R2REN5</accession>
<feature type="compositionally biased region" description="Basic and acidic residues" evidence="1">
    <location>
        <begin position="62"/>
        <end position="84"/>
    </location>
</feature>
<keyword evidence="3" id="KW-1185">Reference proteome</keyword>
<gene>
    <name evidence="2" type="ORF">EV663_1092</name>
</gene>
<feature type="region of interest" description="Disordered" evidence="1">
    <location>
        <begin position="62"/>
        <end position="102"/>
    </location>
</feature>
<feature type="compositionally biased region" description="Basic residues" evidence="1">
    <location>
        <begin position="91"/>
        <end position="102"/>
    </location>
</feature>
<evidence type="ECO:0000313" key="3">
    <source>
        <dbReference type="Proteomes" id="UP000295050"/>
    </source>
</evidence>
<protein>
    <submittedName>
        <fullName evidence="2">Uncharacterized protein</fullName>
    </submittedName>
</protein>